<dbReference type="EMBL" id="JBHTKI010000003">
    <property type="protein sequence ID" value="MFD1030214.1"/>
    <property type="molecule type" value="Genomic_DNA"/>
</dbReference>
<reference evidence="4" key="1">
    <citation type="journal article" date="2019" name="Int. J. Syst. Evol. Microbiol.">
        <title>The Global Catalogue of Microorganisms (GCM) 10K type strain sequencing project: providing services to taxonomists for standard genome sequencing and annotation.</title>
        <authorList>
            <consortium name="The Broad Institute Genomics Platform"/>
            <consortium name="The Broad Institute Genome Sequencing Center for Infectious Disease"/>
            <person name="Wu L."/>
            <person name="Ma J."/>
        </authorList>
    </citation>
    <scope>NUCLEOTIDE SEQUENCE [LARGE SCALE GENOMIC DNA]</scope>
    <source>
        <strain evidence="4">CCUG 56756</strain>
    </source>
</reference>
<keyword evidence="4" id="KW-1185">Reference proteome</keyword>
<feature type="transmembrane region" description="Helical" evidence="1">
    <location>
        <begin position="178"/>
        <end position="197"/>
    </location>
</feature>
<evidence type="ECO:0000313" key="4">
    <source>
        <dbReference type="Proteomes" id="UP001597109"/>
    </source>
</evidence>
<dbReference type="PANTHER" id="PTHR35797:SF1">
    <property type="entry name" value="PROTEASE"/>
    <property type="match status" value="1"/>
</dbReference>
<protein>
    <submittedName>
        <fullName evidence="3">CPBP family intramembrane glutamic endopeptidase</fullName>
        <ecNumber evidence="3">3.4.-.-</ecNumber>
    </submittedName>
</protein>
<evidence type="ECO:0000256" key="1">
    <source>
        <dbReference type="SAM" id="Phobius"/>
    </source>
</evidence>
<feature type="transmembrane region" description="Helical" evidence="1">
    <location>
        <begin position="57"/>
        <end position="80"/>
    </location>
</feature>
<evidence type="ECO:0000259" key="2">
    <source>
        <dbReference type="Pfam" id="PF02517"/>
    </source>
</evidence>
<organism evidence="3 4">
    <name type="scientific">Metaplanococcus flavidus</name>
    <dbReference type="NCBI Taxonomy" id="569883"/>
    <lineage>
        <taxon>Bacteria</taxon>
        <taxon>Bacillati</taxon>
        <taxon>Bacillota</taxon>
        <taxon>Bacilli</taxon>
        <taxon>Bacillales</taxon>
        <taxon>Caryophanaceae</taxon>
        <taxon>Metaplanococcus</taxon>
    </lineage>
</organism>
<keyword evidence="3" id="KW-0378">Hydrolase</keyword>
<dbReference type="PANTHER" id="PTHR35797">
    <property type="entry name" value="PROTEASE-RELATED"/>
    <property type="match status" value="1"/>
</dbReference>
<dbReference type="InterPro" id="IPR003675">
    <property type="entry name" value="Rce1/LyrA-like_dom"/>
</dbReference>
<dbReference type="GO" id="GO:0016787">
    <property type="term" value="F:hydrolase activity"/>
    <property type="evidence" value="ECO:0007669"/>
    <property type="project" value="UniProtKB-KW"/>
</dbReference>
<feature type="transmembrane region" description="Helical" evidence="1">
    <location>
        <begin position="101"/>
        <end position="126"/>
    </location>
</feature>
<gene>
    <name evidence="3" type="ORF">ACFQ1X_02020</name>
</gene>
<proteinExistence type="predicted"/>
<keyword evidence="1" id="KW-1133">Transmembrane helix</keyword>
<feature type="transmembrane region" description="Helical" evidence="1">
    <location>
        <begin position="203"/>
        <end position="227"/>
    </location>
</feature>
<feature type="transmembrane region" description="Helical" evidence="1">
    <location>
        <begin position="9"/>
        <end position="29"/>
    </location>
</feature>
<accession>A0ABW3L749</accession>
<sequence>MDSITKRATIFYGVTLLFTWSLWIGTMRISDEIGVEIFYNEGLYTMLTEGAENIQQLLLSLFFTAAVYGPIVGVIAAGLYEKSRKEGSLFPAARKKHPANVGGWLLFIFLYPVLLFSAALLVTWIMTGFSREFNWGVVPLWFLPVYLLFQFVTSGMEEFGWRGYLQPLLQTRYTAEKACFRVGVLWSIWHYPFIIFLNSSYGTVTVLLSLLGFTLLTIPQAYVLGWLYNSTRNIWLCVLLHAWANTASLYLLAVSPAPLVTPIAVAIGTWLAANYLVKKYGKEELSTQAG</sequence>
<dbReference type="Pfam" id="PF02517">
    <property type="entry name" value="Rce1-like"/>
    <property type="match status" value="1"/>
</dbReference>
<dbReference type="InterPro" id="IPR042150">
    <property type="entry name" value="MmRce1-like"/>
</dbReference>
<keyword evidence="1" id="KW-0472">Membrane</keyword>
<feature type="transmembrane region" description="Helical" evidence="1">
    <location>
        <begin position="259"/>
        <end position="277"/>
    </location>
</feature>
<keyword evidence="1" id="KW-0812">Transmembrane</keyword>
<name>A0ABW3L749_9BACL</name>
<evidence type="ECO:0000313" key="3">
    <source>
        <dbReference type="EMBL" id="MFD1030214.1"/>
    </source>
</evidence>
<dbReference type="RefSeq" id="WP_379081145.1">
    <property type="nucleotide sequence ID" value="NZ_JBHTKI010000003.1"/>
</dbReference>
<dbReference type="Proteomes" id="UP001597109">
    <property type="component" value="Unassembled WGS sequence"/>
</dbReference>
<feature type="domain" description="CAAX prenyl protease 2/Lysostaphin resistance protein A-like" evidence="2">
    <location>
        <begin position="140"/>
        <end position="246"/>
    </location>
</feature>
<dbReference type="EC" id="3.4.-.-" evidence="3"/>
<comment type="caution">
    <text evidence="3">The sequence shown here is derived from an EMBL/GenBank/DDBJ whole genome shotgun (WGS) entry which is preliminary data.</text>
</comment>
<feature type="transmembrane region" description="Helical" evidence="1">
    <location>
        <begin position="138"/>
        <end position="157"/>
    </location>
</feature>